<feature type="chain" id="PRO_5042847158" evidence="1">
    <location>
        <begin position="20"/>
        <end position="300"/>
    </location>
</feature>
<accession>A0AAN6PBM3</accession>
<keyword evidence="1" id="KW-0732">Signal</keyword>
<evidence type="ECO:0000313" key="3">
    <source>
        <dbReference type="Proteomes" id="UP001303115"/>
    </source>
</evidence>
<protein>
    <submittedName>
        <fullName evidence="2">Uncharacterized protein</fullName>
    </submittedName>
</protein>
<evidence type="ECO:0000313" key="2">
    <source>
        <dbReference type="EMBL" id="KAK4034460.1"/>
    </source>
</evidence>
<dbReference type="PANTHER" id="PTHR35606:SF4">
    <property type="entry name" value="CELLULOSE-BINDING FAMILY II PROTEIN"/>
    <property type="match status" value="1"/>
</dbReference>
<dbReference type="EMBL" id="MU854479">
    <property type="protein sequence ID" value="KAK4034460.1"/>
    <property type="molecule type" value="Genomic_DNA"/>
</dbReference>
<feature type="signal peptide" evidence="1">
    <location>
        <begin position="1"/>
        <end position="19"/>
    </location>
</feature>
<proteinExistence type="predicted"/>
<keyword evidence="3" id="KW-1185">Reference proteome</keyword>
<dbReference type="Proteomes" id="UP001303115">
    <property type="component" value="Unassembled WGS sequence"/>
</dbReference>
<sequence length="300" mass="33501">MKTPAFTLALIPAVLQVSANPVPTPIGANVCQFNEHHNAVRALGAGTSCSLKRQSTWNPPANLVTPLQEVWDHEMATYNDPLGFKNYGFDQIMANKGHLNFCVRWESSESVTADQRAAVEVALQRSVKKWMDKLVGFEGFPYSSVPVKIVGWAVSDKNLLQGSTDGIDVYTTTDEGGIPECDPRCGRFFHQDANYGSCPGGADRHYDQSLWLTEGFEGGAGGDWGQRIGRSYFMDNLNTDSIHILLHEIGHTFALDDFYDWTPTGVTNFIMLAGASTVITEFDFWMMRDWWRNLRSRYGL</sequence>
<gene>
    <name evidence="2" type="ORF">C8A01DRAFT_18748</name>
</gene>
<dbReference type="SUPFAM" id="SSF55486">
    <property type="entry name" value="Metalloproteases ('zincins'), catalytic domain"/>
    <property type="match status" value="1"/>
</dbReference>
<comment type="caution">
    <text evidence="2">The sequence shown here is derived from an EMBL/GenBank/DDBJ whole genome shotgun (WGS) entry which is preliminary data.</text>
</comment>
<organism evidence="2 3">
    <name type="scientific">Parachaetomium inaequale</name>
    <dbReference type="NCBI Taxonomy" id="2588326"/>
    <lineage>
        <taxon>Eukaryota</taxon>
        <taxon>Fungi</taxon>
        <taxon>Dikarya</taxon>
        <taxon>Ascomycota</taxon>
        <taxon>Pezizomycotina</taxon>
        <taxon>Sordariomycetes</taxon>
        <taxon>Sordariomycetidae</taxon>
        <taxon>Sordariales</taxon>
        <taxon>Chaetomiaceae</taxon>
        <taxon>Parachaetomium</taxon>
    </lineage>
</organism>
<dbReference type="AlphaFoldDB" id="A0AAN6PBM3"/>
<evidence type="ECO:0000256" key="1">
    <source>
        <dbReference type="SAM" id="SignalP"/>
    </source>
</evidence>
<name>A0AAN6PBM3_9PEZI</name>
<dbReference type="PANTHER" id="PTHR35606">
    <property type="entry name" value="CELLULOSE-BINDING FAMILY II PROTEIN"/>
    <property type="match status" value="1"/>
</dbReference>
<reference evidence="3" key="1">
    <citation type="journal article" date="2023" name="Mol. Phylogenet. Evol.">
        <title>Genome-scale phylogeny and comparative genomics of the fungal order Sordariales.</title>
        <authorList>
            <person name="Hensen N."/>
            <person name="Bonometti L."/>
            <person name="Westerberg I."/>
            <person name="Brannstrom I.O."/>
            <person name="Guillou S."/>
            <person name="Cros-Aarteil S."/>
            <person name="Calhoun S."/>
            <person name="Haridas S."/>
            <person name="Kuo A."/>
            <person name="Mondo S."/>
            <person name="Pangilinan J."/>
            <person name="Riley R."/>
            <person name="LaButti K."/>
            <person name="Andreopoulos B."/>
            <person name="Lipzen A."/>
            <person name="Chen C."/>
            <person name="Yan M."/>
            <person name="Daum C."/>
            <person name="Ng V."/>
            <person name="Clum A."/>
            <person name="Steindorff A."/>
            <person name="Ohm R.A."/>
            <person name="Martin F."/>
            <person name="Silar P."/>
            <person name="Natvig D.O."/>
            <person name="Lalanne C."/>
            <person name="Gautier V."/>
            <person name="Ament-Velasquez S.L."/>
            <person name="Kruys A."/>
            <person name="Hutchinson M.I."/>
            <person name="Powell A.J."/>
            <person name="Barry K."/>
            <person name="Miller A.N."/>
            <person name="Grigoriev I.V."/>
            <person name="Debuchy R."/>
            <person name="Gladieux P."/>
            <person name="Hiltunen Thoren M."/>
            <person name="Johannesson H."/>
        </authorList>
    </citation>
    <scope>NUCLEOTIDE SEQUENCE [LARGE SCALE GENOMIC DNA]</scope>
    <source>
        <strain evidence="3">CBS 284.82</strain>
    </source>
</reference>